<comment type="caution">
    <text evidence="8">The sequence shown here is derived from an EMBL/GenBank/DDBJ whole genome shotgun (WGS) entry which is preliminary data.</text>
</comment>
<keyword evidence="6 7" id="KW-0472">Membrane</keyword>
<feature type="transmembrane region" description="Helical" evidence="7">
    <location>
        <begin position="419"/>
        <end position="434"/>
    </location>
</feature>
<dbReference type="PIRSF" id="PIRSF006603">
    <property type="entry name" value="DinF"/>
    <property type="match status" value="1"/>
</dbReference>
<dbReference type="GO" id="GO:0042910">
    <property type="term" value="F:xenobiotic transmembrane transporter activity"/>
    <property type="evidence" value="ECO:0007669"/>
    <property type="project" value="InterPro"/>
</dbReference>
<dbReference type="InterPro" id="IPR002528">
    <property type="entry name" value="MATE_fam"/>
</dbReference>
<dbReference type="InterPro" id="IPR048279">
    <property type="entry name" value="MdtK-like"/>
</dbReference>
<accession>A0A5R9EFH9</accession>
<dbReference type="GO" id="GO:0005886">
    <property type="term" value="C:plasma membrane"/>
    <property type="evidence" value="ECO:0007669"/>
    <property type="project" value="UniProtKB-SubCell"/>
</dbReference>
<feature type="transmembrane region" description="Helical" evidence="7">
    <location>
        <begin position="354"/>
        <end position="374"/>
    </location>
</feature>
<keyword evidence="2" id="KW-0813">Transport</keyword>
<dbReference type="AlphaFoldDB" id="A0A5R9EFH9"/>
<feature type="transmembrane region" description="Helical" evidence="7">
    <location>
        <begin position="163"/>
        <end position="185"/>
    </location>
</feature>
<feature type="transmembrane region" description="Helical" evidence="7">
    <location>
        <begin position="42"/>
        <end position="63"/>
    </location>
</feature>
<evidence type="ECO:0000313" key="8">
    <source>
        <dbReference type="EMBL" id="TLQ48834.1"/>
    </source>
</evidence>
<sequence>MKDMTSGTPIKQILLFSIPLIIGNIFQLFYNMVDTFIVGRTLGVNALAGIGAAGSVMFFVVGFSQGFTAGMAIPTAQAYGARDYEKVSRSVAINGVLSTLVVIVMTALSMFFLWDILYLMNTPAEIIQYTYDYLIIIFGFMAITILFNMLSNLMRALGDSRTPVIALVIAVVINIILDYIFILVFDMGVAGVATATMVSQLIASLICLFYIQKKVYLLKVKARHFKMRKDEVIQHCRIGFPMAFQSSIIAIGSMSVTIALNTLGAEAVAGYSAAQKIDQIVVFVLMSFGVSMATYVGQNFGAKKYDRILRGVKQVLVLSISVSILFSVVLFLFGGELTSVFGDSSSKQVLRSYGQYYFQLTGPFYWILAILFILRYTLQGLGDSFIPTVAGVMELTMRIIAAFGLSGLIGFAGPVISNPMAWLGAVLALVPAYYKRNKKLVELQQQKATQ</sequence>
<dbReference type="PANTHER" id="PTHR43549">
    <property type="entry name" value="MULTIDRUG RESISTANCE PROTEIN YPNP-RELATED"/>
    <property type="match status" value="1"/>
</dbReference>
<proteinExistence type="predicted"/>
<feature type="transmembrane region" description="Helical" evidence="7">
    <location>
        <begin position="191"/>
        <end position="211"/>
    </location>
</feature>
<feature type="transmembrane region" description="Helical" evidence="7">
    <location>
        <begin position="12"/>
        <end position="30"/>
    </location>
</feature>
<keyword evidence="3" id="KW-1003">Cell membrane</keyword>
<dbReference type="NCBIfam" id="TIGR00797">
    <property type="entry name" value="matE"/>
    <property type="match status" value="1"/>
</dbReference>
<evidence type="ECO:0000256" key="4">
    <source>
        <dbReference type="ARBA" id="ARBA00022692"/>
    </source>
</evidence>
<name>A0A5R9EFH9_9LACT</name>
<evidence type="ECO:0000313" key="9">
    <source>
        <dbReference type="Proteomes" id="UP000306420"/>
    </source>
</evidence>
<dbReference type="PANTHER" id="PTHR43549:SF3">
    <property type="entry name" value="MULTIDRUG RESISTANCE PROTEIN YPNP-RELATED"/>
    <property type="match status" value="1"/>
</dbReference>
<evidence type="ECO:0000256" key="7">
    <source>
        <dbReference type="SAM" id="Phobius"/>
    </source>
</evidence>
<feature type="transmembrane region" description="Helical" evidence="7">
    <location>
        <begin position="133"/>
        <end position="151"/>
    </location>
</feature>
<evidence type="ECO:0000256" key="5">
    <source>
        <dbReference type="ARBA" id="ARBA00022989"/>
    </source>
</evidence>
<evidence type="ECO:0000256" key="6">
    <source>
        <dbReference type="ARBA" id="ARBA00023136"/>
    </source>
</evidence>
<dbReference type="EMBL" id="VBSP01000007">
    <property type="protein sequence ID" value="TLQ48834.1"/>
    <property type="molecule type" value="Genomic_DNA"/>
</dbReference>
<dbReference type="Pfam" id="PF01554">
    <property type="entry name" value="MatE"/>
    <property type="match status" value="2"/>
</dbReference>
<evidence type="ECO:0000256" key="3">
    <source>
        <dbReference type="ARBA" id="ARBA00022475"/>
    </source>
</evidence>
<feature type="transmembrane region" description="Helical" evidence="7">
    <location>
        <begin position="232"/>
        <end position="260"/>
    </location>
</feature>
<dbReference type="Proteomes" id="UP000306420">
    <property type="component" value="Unassembled WGS sequence"/>
</dbReference>
<protein>
    <submittedName>
        <fullName evidence="8">MATE family efflux transporter</fullName>
    </submittedName>
</protein>
<keyword evidence="5 7" id="KW-1133">Transmembrane helix</keyword>
<gene>
    <name evidence="8" type="ORF">FEZ33_03430</name>
</gene>
<feature type="transmembrane region" description="Helical" evidence="7">
    <location>
        <begin position="280"/>
        <end position="302"/>
    </location>
</feature>
<dbReference type="GO" id="GO:0015297">
    <property type="term" value="F:antiporter activity"/>
    <property type="evidence" value="ECO:0007669"/>
    <property type="project" value="InterPro"/>
</dbReference>
<dbReference type="InterPro" id="IPR052031">
    <property type="entry name" value="Membrane_Transporter-Flippase"/>
</dbReference>
<feature type="transmembrane region" description="Helical" evidence="7">
    <location>
        <begin position="314"/>
        <end position="334"/>
    </location>
</feature>
<keyword evidence="4 7" id="KW-0812">Transmembrane</keyword>
<reference evidence="8 9" key="1">
    <citation type="submission" date="2019-05" db="EMBL/GenBank/DDBJ databases">
        <title>The metagenome of a microbial culture collection derived from dairy environment covers the genomic content of the human microbiome.</title>
        <authorList>
            <person name="Roder T."/>
            <person name="Wuthrich D."/>
            <person name="Sattari Z."/>
            <person name="Von Ah U."/>
            <person name="Bar C."/>
            <person name="Ronchi F."/>
            <person name="Macpherson A.J."/>
            <person name="Ganal-Vonarburg S.C."/>
            <person name="Bruggmann R."/>
            <person name="Vergeres G."/>
        </authorList>
    </citation>
    <scope>NUCLEOTIDE SEQUENCE [LARGE SCALE GENOMIC DNA]</scope>
    <source>
        <strain evidence="8 9">FAM 24227</strain>
    </source>
</reference>
<dbReference type="CDD" id="cd13138">
    <property type="entry name" value="MATE_yoeA_like"/>
    <property type="match status" value="1"/>
</dbReference>
<evidence type="ECO:0000256" key="1">
    <source>
        <dbReference type="ARBA" id="ARBA00004651"/>
    </source>
</evidence>
<comment type="subcellular location">
    <subcellularLocation>
        <location evidence="1">Cell membrane</location>
        <topology evidence="1">Multi-pass membrane protein</topology>
    </subcellularLocation>
</comment>
<feature type="transmembrane region" description="Helical" evidence="7">
    <location>
        <begin position="91"/>
        <end position="113"/>
    </location>
</feature>
<dbReference type="OrthoDB" id="9776324at2"/>
<evidence type="ECO:0000256" key="2">
    <source>
        <dbReference type="ARBA" id="ARBA00022448"/>
    </source>
</evidence>
<organism evidence="8 9">
    <name type="scientific">Ruoffia tabacinasalis</name>
    <dbReference type="NCBI Taxonomy" id="87458"/>
    <lineage>
        <taxon>Bacteria</taxon>
        <taxon>Bacillati</taxon>
        <taxon>Bacillota</taxon>
        <taxon>Bacilli</taxon>
        <taxon>Lactobacillales</taxon>
        <taxon>Aerococcaceae</taxon>
        <taxon>Ruoffia</taxon>
    </lineage>
</organism>